<keyword evidence="2" id="KW-0274">FAD</keyword>
<evidence type="ECO:0000313" key="5">
    <source>
        <dbReference type="Proteomes" id="UP000322110"/>
    </source>
</evidence>
<evidence type="ECO:0000259" key="3">
    <source>
        <dbReference type="PROSITE" id="PS51387"/>
    </source>
</evidence>
<dbReference type="PROSITE" id="PS51387">
    <property type="entry name" value="FAD_PCMH"/>
    <property type="match status" value="1"/>
</dbReference>
<organism evidence="4 5">
    <name type="scientific">Teichococcus oryzae</name>
    <dbReference type="NCBI Taxonomy" id="1608942"/>
    <lineage>
        <taxon>Bacteria</taxon>
        <taxon>Pseudomonadati</taxon>
        <taxon>Pseudomonadota</taxon>
        <taxon>Alphaproteobacteria</taxon>
        <taxon>Acetobacterales</taxon>
        <taxon>Roseomonadaceae</taxon>
        <taxon>Roseomonas</taxon>
    </lineage>
</organism>
<gene>
    <name evidence="4" type="ORF">F0Q34_01755</name>
</gene>
<protein>
    <submittedName>
        <fullName evidence="4">FAD-binding protein</fullName>
    </submittedName>
</protein>
<dbReference type="Proteomes" id="UP000322110">
    <property type="component" value="Unassembled WGS sequence"/>
</dbReference>
<reference evidence="4 5" key="1">
    <citation type="journal article" date="2015" name="Int. J. Syst. Evol. Microbiol.">
        <title>Roseomonas oryzae sp. nov., isolated from paddy rhizosphere soil.</title>
        <authorList>
            <person name="Ramaprasad E.V."/>
            <person name="Sasikala Ch."/>
            <person name="Ramana Ch.V."/>
        </authorList>
    </citation>
    <scope>NUCLEOTIDE SEQUENCE [LARGE SCALE GENOMIC DNA]</scope>
    <source>
        <strain evidence="4 5">KCTC 42542</strain>
    </source>
</reference>
<evidence type="ECO:0000256" key="2">
    <source>
        <dbReference type="ARBA" id="ARBA00022827"/>
    </source>
</evidence>
<accession>A0A5B2TK04</accession>
<dbReference type="InterPro" id="IPR036318">
    <property type="entry name" value="FAD-bd_PCMH-like_sf"/>
</dbReference>
<dbReference type="InterPro" id="IPR016164">
    <property type="entry name" value="FAD-linked_Oxase-like_C"/>
</dbReference>
<dbReference type="GO" id="GO:0003824">
    <property type="term" value="F:catalytic activity"/>
    <property type="evidence" value="ECO:0007669"/>
    <property type="project" value="InterPro"/>
</dbReference>
<evidence type="ECO:0000313" key="4">
    <source>
        <dbReference type="EMBL" id="KAA2214473.1"/>
    </source>
</evidence>
<proteinExistence type="predicted"/>
<dbReference type="AlphaFoldDB" id="A0A5B2TK04"/>
<dbReference type="Gene3D" id="3.30.465.10">
    <property type="match status" value="1"/>
</dbReference>
<dbReference type="SUPFAM" id="SSF55103">
    <property type="entry name" value="FAD-linked oxidases, C-terminal domain"/>
    <property type="match status" value="1"/>
</dbReference>
<keyword evidence="5" id="KW-1185">Reference proteome</keyword>
<dbReference type="InterPro" id="IPR016169">
    <property type="entry name" value="FAD-bd_PCMH_sub2"/>
</dbReference>
<sequence length="407" mass="41952">MAERLCPPDEAGVIEAVRQAAADGTPLAVEGNGSKRAMLRPVQAGRTLSTAALSGITLYRPAELILSARAGTPLAEIEAELERHNQMIPAEPPDFAALFGHAIPSTIGGMVAANLSGPRRIGPGGALRDQLLGIRMVTGHAELVRSGGRVHKNVTGLDLCKLLAGSHGTLGVMTEVTLKLVPRPEGSLSLAVAVPGLEEGIAALSAGLGSPYGVTGAALLPSGIPSGMPIGMPGGPSLPGSPVAVLRLEDFRRFLPRRAEALRGLLSRFGDVQLIGEEDSAGLWRQVRDAALLEPAPDQMVWRISVRPSRAPDLARRLDAAFEARLLLDWGGGLVWATGSASIAAHEAVVAAVAEAGGVFTLFRAPDPLRAAVPVLPAEAVALAAIAGRVKAALDPAGVLNPGRMRA</sequence>
<dbReference type="OrthoDB" id="9811557at2"/>
<dbReference type="InterPro" id="IPR006094">
    <property type="entry name" value="Oxid_FAD_bind_N"/>
</dbReference>
<dbReference type="PANTHER" id="PTHR11748">
    <property type="entry name" value="D-LACTATE DEHYDROGENASE"/>
    <property type="match status" value="1"/>
</dbReference>
<evidence type="ECO:0000256" key="1">
    <source>
        <dbReference type="ARBA" id="ARBA00022630"/>
    </source>
</evidence>
<name>A0A5B2TK04_9PROT</name>
<feature type="domain" description="FAD-binding PCMH-type" evidence="3">
    <location>
        <begin position="1"/>
        <end position="183"/>
    </location>
</feature>
<dbReference type="RefSeq" id="WP_149810409.1">
    <property type="nucleotide sequence ID" value="NZ_VUKA01000001.1"/>
</dbReference>
<dbReference type="Pfam" id="PF01565">
    <property type="entry name" value="FAD_binding_4"/>
    <property type="match status" value="1"/>
</dbReference>
<dbReference type="InterPro" id="IPR016166">
    <property type="entry name" value="FAD-bd_PCMH"/>
</dbReference>
<dbReference type="EMBL" id="VUKA01000001">
    <property type="protein sequence ID" value="KAA2214473.1"/>
    <property type="molecule type" value="Genomic_DNA"/>
</dbReference>
<keyword evidence="1" id="KW-0285">Flavoprotein</keyword>
<dbReference type="SUPFAM" id="SSF56176">
    <property type="entry name" value="FAD-binding/transporter-associated domain-like"/>
    <property type="match status" value="1"/>
</dbReference>
<dbReference type="PANTHER" id="PTHR11748:SF103">
    <property type="entry name" value="GLYCOLATE OXIDASE SUBUNIT GLCE"/>
    <property type="match status" value="1"/>
</dbReference>
<comment type="caution">
    <text evidence="4">The sequence shown here is derived from an EMBL/GenBank/DDBJ whole genome shotgun (WGS) entry which is preliminary data.</text>
</comment>
<dbReference type="GO" id="GO:0071949">
    <property type="term" value="F:FAD binding"/>
    <property type="evidence" value="ECO:0007669"/>
    <property type="project" value="InterPro"/>
</dbReference>